<sequence length="107" mass="12044">MHGTQSSQTSQSPEPESRSRPQRQHNDSAQRAKNKNTKNTLALLTALWACGWAAHVDKSRPFLTALLSSLHVCRFCARKSRQQLKNGECGNRIHDLVHAKHALYQLS</sequence>
<evidence type="ECO:0000313" key="3">
    <source>
        <dbReference type="Proteomes" id="UP000266841"/>
    </source>
</evidence>
<protein>
    <submittedName>
        <fullName evidence="2">Uncharacterized protein</fullName>
    </submittedName>
</protein>
<organism evidence="2 3">
    <name type="scientific">Thalassiosira oceanica</name>
    <name type="common">Marine diatom</name>
    <dbReference type="NCBI Taxonomy" id="159749"/>
    <lineage>
        <taxon>Eukaryota</taxon>
        <taxon>Sar</taxon>
        <taxon>Stramenopiles</taxon>
        <taxon>Ochrophyta</taxon>
        <taxon>Bacillariophyta</taxon>
        <taxon>Coscinodiscophyceae</taxon>
        <taxon>Thalassiosirophycidae</taxon>
        <taxon>Thalassiosirales</taxon>
        <taxon>Thalassiosiraceae</taxon>
        <taxon>Thalassiosira</taxon>
    </lineage>
</organism>
<feature type="region of interest" description="Disordered" evidence="1">
    <location>
        <begin position="1"/>
        <end position="36"/>
    </location>
</feature>
<gene>
    <name evidence="2" type="ORF">THAOC_25935</name>
</gene>
<comment type="caution">
    <text evidence="2">The sequence shown here is derived from an EMBL/GenBank/DDBJ whole genome shotgun (WGS) entry which is preliminary data.</text>
</comment>
<feature type="compositionally biased region" description="Basic and acidic residues" evidence="1">
    <location>
        <begin position="15"/>
        <end position="30"/>
    </location>
</feature>
<dbReference type="Proteomes" id="UP000266841">
    <property type="component" value="Unassembled WGS sequence"/>
</dbReference>
<accession>K0S6D1</accession>
<reference evidence="2 3" key="1">
    <citation type="journal article" date="2012" name="Genome Biol.">
        <title>Genome and low-iron response of an oceanic diatom adapted to chronic iron limitation.</title>
        <authorList>
            <person name="Lommer M."/>
            <person name="Specht M."/>
            <person name="Roy A.S."/>
            <person name="Kraemer L."/>
            <person name="Andreson R."/>
            <person name="Gutowska M.A."/>
            <person name="Wolf J."/>
            <person name="Bergner S.V."/>
            <person name="Schilhabel M.B."/>
            <person name="Klostermeier U.C."/>
            <person name="Beiko R.G."/>
            <person name="Rosenstiel P."/>
            <person name="Hippler M."/>
            <person name="Laroche J."/>
        </authorList>
    </citation>
    <scope>NUCLEOTIDE SEQUENCE [LARGE SCALE GENOMIC DNA]</scope>
    <source>
        <strain evidence="2 3">CCMP1005</strain>
    </source>
</reference>
<dbReference type="EMBL" id="AGNL01035815">
    <property type="protein sequence ID" value="EJK54437.1"/>
    <property type="molecule type" value="Genomic_DNA"/>
</dbReference>
<feature type="compositionally biased region" description="Low complexity" evidence="1">
    <location>
        <begin position="1"/>
        <end position="14"/>
    </location>
</feature>
<keyword evidence="3" id="KW-1185">Reference proteome</keyword>
<proteinExistence type="predicted"/>
<dbReference type="AlphaFoldDB" id="K0S6D1"/>
<evidence type="ECO:0000256" key="1">
    <source>
        <dbReference type="SAM" id="MobiDB-lite"/>
    </source>
</evidence>
<name>K0S6D1_THAOC</name>
<evidence type="ECO:0000313" key="2">
    <source>
        <dbReference type="EMBL" id="EJK54437.1"/>
    </source>
</evidence>